<feature type="compositionally biased region" description="Polar residues" evidence="1">
    <location>
        <begin position="162"/>
        <end position="173"/>
    </location>
</feature>
<gene>
    <name evidence="2" type="ORF">OSJNBa0049I01.38</name>
    <name evidence="3" type="ORF">P0002F11.9</name>
</gene>
<feature type="region of interest" description="Disordered" evidence="1">
    <location>
        <begin position="126"/>
        <end position="179"/>
    </location>
</feature>
<reference evidence="4" key="4">
    <citation type="journal article" date="2008" name="Nucleic Acids Res.">
        <title>The rice annotation project database (RAP-DB): 2008 update.</title>
        <authorList>
            <consortium name="The rice annotation project (RAP)"/>
        </authorList>
    </citation>
    <scope>GENOME REANNOTATION</scope>
    <source>
        <strain evidence="4">cv. Nipponbare</strain>
    </source>
</reference>
<accession>Q6Z0G5</accession>
<sequence>MWGPHVGPFSYLRPAAACRPSRLLSASESTSIRPPRVRRGEGNPGRSSPFAAGRRSSPSSVDPSRRRRLFVAGRRRSSFGSWPLPELSRGRTTSPRLLLLFPRCRPSSSRLCRLARAAADVTTAFPCTETPSTSPASPPPRSKLAGTVPSPVSSTSPHPAGSCSSPVSRSTSQLPPLPRRRLRFVGKSPEAHPRRQTVVLPPLYRLQSPRLPRQSAGRRRRLLRRSRSVALHPGRSSVSPGSLRTLLPRRLLHPPRRLLRLAVPPRRLVISLRRHRRQHRSGVFHAVLASVQLLPAALVASSPARSSSSSRRSRSSWRSSLRQAVLFVARLSSRLLQPRRRLHPRLRVVKPCAGRVSPSSKDNRRSRSLVVVSVVPVRHRRPFVVVVPTPHCVVTQSPTWPGTFGDVGPEVQHGASLYPVCDQSQTGQITG</sequence>
<dbReference type="Proteomes" id="UP000000763">
    <property type="component" value="Chromosome 8"/>
</dbReference>
<feature type="compositionally biased region" description="Low complexity" evidence="1">
    <location>
        <begin position="147"/>
        <end position="159"/>
    </location>
</feature>
<feature type="region of interest" description="Disordered" evidence="1">
    <location>
        <begin position="212"/>
        <end position="242"/>
    </location>
</feature>
<evidence type="ECO:0000313" key="4">
    <source>
        <dbReference type="Proteomes" id="UP000000763"/>
    </source>
</evidence>
<reference evidence="3" key="1">
    <citation type="submission" date="2002-01" db="EMBL/GenBank/DDBJ databases">
        <title>Oryza sativa nipponbare(GA3) genomic DNA, chromosome 8, PAC clone:P0002F11.</title>
        <authorList>
            <person name="Sasaki T."/>
            <person name="Matsumoto T."/>
            <person name="Yamamoto K."/>
        </authorList>
    </citation>
    <scope>NUCLEOTIDE SEQUENCE</scope>
</reference>
<name>Q6Z0G5_ORYSJ</name>
<evidence type="ECO:0000313" key="2">
    <source>
        <dbReference type="EMBL" id="BAD03641.1"/>
    </source>
</evidence>
<feature type="region of interest" description="Disordered" evidence="1">
    <location>
        <begin position="23"/>
        <end position="69"/>
    </location>
</feature>
<evidence type="ECO:0000313" key="3">
    <source>
        <dbReference type="EMBL" id="BAD12953.1"/>
    </source>
</evidence>
<proteinExistence type="predicted"/>
<feature type="compositionally biased region" description="Basic residues" evidence="1">
    <location>
        <begin position="216"/>
        <end position="227"/>
    </location>
</feature>
<evidence type="ECO:0000256" key="1">
    <source>
        <dbReference type="SAM" id="MobiDB-lite"/>
    </source>
</evidence>
<dbReference type="AlphaFoldDB" id="Q6Z0G5"/>
<reference evidence="4" key="3">
    <citation type="journal article" date="2005" name="Nature">
        <title>The map-based sequence of the rice genome.</title>
        <authorList>
            <consortium name="International rice genome sequencing project (IRGSP)"/>
            <person name="Matsumoto T."/>
            <person name="Wu J."/>
            <person name="Kanamori H."/>
            <person name="Katayose Y."/>
            <person name="Fujisawa M."/>
            <person name="Namiki N."/>
            <person name="Mizuno H."/>
            <person name="Yamamoto K."/>
            <person name="Antonio B.A."/>
            <person name="Baba T."/>
            <person name="Sakata K."/>
            <person name="Nagamura Y."/>
            <person name="Aoki H."/>
            <person name="Arikawa K."/>
            <person name="Arita K."/>
            <person name="Bito T."/>
            <person name="Chiden Y."/>
            <person name="Fujitsuka N."/>
            <person name="Fukunaka R."/>
            <person name="Hamada M."/>
            <person name="Harada C."/>
            <person name="Hayashi A."/>
            <person name="Hijishita S."/>
            <person name="Honda M."/>
            <person name="Hosokawa S."/>
            <person name="Ichikawa Y."/>
            <person name="Idonuma A."/>
            <person name="Iijima M."/>
            <person name="Ikeda M."/>
            <person name="Ikeno M."/>
            <person name="Ito K."/>
            <person name="Ito S."/>
            <person name="Ito T."/>
            <person name="Ito Y."/>
            <person name="Ito Y."/>
            <person name="Iwabuchi A."/>
            <person name="Kamiya K."/>
            <person name="Karasawa W."/>
            <person name="Kurita K."/>
            <person name="Katagiri S."/>
            <person name="Kikuta A."/>
            <person name="Kobayashi H."/>
            <person name="Kobayashi N."/>
            <person name="Machita K."/>
            <person name="Maehara T."/>
            <person name="Masukawa M."/>
            <person name="Mizubayashi T."/>
            <person name="Mukai Y."/>
            <person name="Nagasaki H."/>
            <person name="Nagata Y."/>
            <person name="Naito S."/>
            <person name="Nakashima M."/>
            <person name="Nakama Y."/>
            <person name="Nakamichi Y."/>
            <person name="Nakamura M."/>
            <person name="Meguro A."/>
            <person name="Negishi M."/>
            <person name="Ohta I."/>
            <person name="Ohta T."/>
            <person name="Okamoto M."/>
            <person name="Ono N."/>
            <person name="Saji S."/>
            <person name="Sakaguchi M."/>
            <person name="Sakai K."/>
            <person name="Shibata M."/>
            <person name="Shimokawa T."/>
            <person name="Song J."/>
            <person name="Takazaki Y."/>
            <person name="Terasawa K."/>
            <person name="Tsugane M."/>
            <person name="Tsuji K."/>
            <person name="Ueda S."/>
            <person name="Waki K."/>
            <person name="Yamagata H."/>
            <person name="Yamamoto M."/>
            <person name="Yamamoto S."/>
            <person name="Yamane H."/>
            <person name="Yoshiki S."/>
            <person name="Yoshihara R."/>
            <person name="Yukawa K."/>
            <person name="Zhong H."/>
            <person name="Yano M."/>
            <person name="Yuan Q."/>
            <person name="Ouyang S."/>
            <person name="Liu J."/>
            <person name="Jones K.M."/>
            <person name="Gansberger K."/>
            <person name="Moffat K."/>
            <person name="Hill J."/>
            <person name="Bera J."/>
            <person name="Fadrosh D."/>
            <person name="Jin S."/>
            <person name="Johri S."/>
            <person name="Kim M."/>
            <person name="Overton L."/>
            <person name="Reardon M."/>
            <person name="Tsitrin T."/>
            <person name="Vuong H."/>
            <person name="Weaver B."/>
            <person name="Ciecko A."/>
            <person name="Tallon L."/>
            <person name="Jackson J."/>
            <person name="Pai G."/>
            <person name="Aken S.V."/>
            <person name="Utterback T."/>
            <person name="Reidmuller S."/>
            <person name="Feldblyum T."/>
            <person name="Hsiao J."/>
            <person name="Zismann V."/>
            <person name="Iobst S."/>
            <person name="de Vazeille A.R."/>
            <person name="Buell C.R."/>
            <person name="Ying K."/>
            <person name="Li Y."/>
            <person name="Lu T."/>
            <person name="Huang Y."/>
            <person name="Zhao Q."/>
            <person name="Feng Q."/>
            <person name="Zhang L."/>
            <person name="Zhu J."/>
            <person name="Weng Q."/>
            <person name="Mu J."/>
            <person name="Lu Y."/>
            <person name="Fan D."/>
            <person name="Liu Y."/>
            <person name="Guan J."/>
            <person name="Zhang Y."/>
            <person name="Yu S."/>
            <person name="Liu X."/>
            <person name="Zhang Y."/>
            <person name="Hong G."/>
            <person name="Han B."/>
            <person name="Choisne N."/>
            <person name="Demange N."/>
            <person name="Orjeda G."/>
            <person name="Samain S."/>
            <person name="Cattolico L."/>
            <person name="Pelletier E."/>
            <person name="Couloux A."/>
            <person name="Segurens B."/>
            <person name="Wincker P."/>
            <person name="D'Hont A."/>
            <person name="Scarpelli C."/>
            <person name="Weissenbach J."/>
            <person name="Salanoubat M."/>
            <person name="Quetier F."/>
            <person name="Yu Y."/>
            <person name="Kim H.R."/>
            <person name="Rambo T."/>
            <person name="Currie J."/>
            <person name="Collura K."/>
            <person name="Luo M."/>
            <person name="Yang T."/>
            <person name="Ammiraju J.S.S."/>
            <person name="Engler F."/>
            <person name="Soderlund C."/>
            <person name="Wing R.A."/>
            <person name="Palmer L.E."/>
            <person name="de la Bastide M."/>
            <person name="Spiegel L."/>
            <person name="Nascimento L."/>
            <person name="Zutavern T."/>
            <person name="O'Shaughnessy A."/>
            <person name="Dike S."/>
            <person name="Dedhia N."/>
            <person name="Preston R."/>
            <person name="Balija V."/>
            <person name="McCombie W.R."/>
            <person name="Chow T."/>
            <person name="Chen H."/>
            <person name="Chung M."/>
            <person name="Chen C."/>
            <person name="Shaw J."/>
            <person name="Wu H."/>
            <person name="Hsiao K."/>
            <person name="Chao Y."/>
            <person name="Chu M."/>
            <person name="Cheng C."/>
            <person name="Hour A."/>
            <person name="Lee P."/>
            <person name="Lin S."/>
            <person name="Lin Y."/>
            <person name="Liou J."/>
            <person name="Liu S."/>
            <person name="Hsing Y."/>
            <person name="Raghuvanshi S."/>
            <person name="Mohanty A."/>
            <person name="Bharti A.K."/>
            <person name="Gaur A."/>
            <person name="Gupta V."/>
            <person name="Kumar D."/>
            <person name="Ravi V."/>
            <person name="Vij S."/>
            <person name="Kapur A."/>
            <person name="Khurana P."/>
            <person name="Khurana P."/>
            <person name="Khurana J.P."/>
            <person name="Tyagi A.K."/>
            <person name="Gaikwad K."/>
            <person name="Singh A."/>
            <person name="Dalal V."/>
            <person name="Srivastava S."/>
            <person name="Dixit A."/>
            <person name="Pal A.K."/>
            <person name="Ghazi I.A."/>
            <person name="Yadav M."/>
            <person name="Pandit A."/>
            <person name="Bhargava A."/>
            <person name="Sureshbabu K."/>
            <person name="Batra K."/>
            <person name="Sharma T.R."/>
            <person name="Mohapatra T."/>
            <person name="Singh N.K."/>
            <person name="Messing J."/>
            <person name="Nelson A.B."/>
            <person name="Fuks G."/>
            <person name="Kavchok S."/>
            <person name="Keizer G."/>
            <person name="Linton E."/>
            <person name="Llaca V."/>
            <person name="Song R."/>
            <person name="Tanyolac B."/>
            <person name="Young S."/>
            <person name="Ho-Il K."/>
            <person name="Hahn J.H."/>
            <person name="Sangsakoo G."/>
            <person name="Vanavichit A."/>
            <person name="de Mattos Luiz.A.T."/>
            <person name="Zimmer P.D."/>
            <person name="Malone G."/>
            <person name="Dellagostin O."/>
            <person name="de Oliveira A.C."/>
            <person name="Bevan M."/>
            <person name="Bancroft I."/>
            <person name="Minx P."/>
            <person name="Cordum H."/>
            <person name="Wilson R."/>
            <person name="Cheng Z."/>
            <person name="Jin W."/>
            <person name="Jiang J."/>
            <person name="Leong S.A."/>
            <person name="Iwama H."/>
            <person name="Gojobori T."/>
            <person name="Itoh T."/>
            <person name="Niimura Y."/>
            <person name="Fujii Y."/>
            <person name="Habara T."/>
            <person name="Sakai H."/>
            <person name="Sato Y."/>
            <person name="Wilson G."/>
            <person name="Kumar K."/>
            <person name="McCouch S."/>
            <person name="Juretic N."/>
            <person name="Hoen D."/>
            <person name="Wright S."/>
            <person name="Bruskiewich R."/>
            <person name="Bureau T."/>
            <person name="Miyao A."/>
            <person name="Hirochika H."/>
            <person name="Nishikawa T."/>
            <person name="Kadowaki K."/>
            <person name="Sugiura M."/>
            <person name="Burr B."/>
            <person name="Sasaki T."/>
        </authorList>
    </citation>
    <scope>NUCLEOTIDE SEQUENCE [LARGE SCALE GENOMIC DNA]</scope>
    <source>
        <strain evidence="4">cv. Nipponbare</strain>
    </source>
</reference>
<reference evidence="2" key="2">
    <citation type="submission" date="2002-07" db="EMBL/GenBank/DDBJ databases">
        <title>Oryza sativa nipponbare(GA3) genomic DNA, chromosome 8, BAC clone:OSJNBa0049I01.</title>
        <authorList>
            <person name="Sasaki T."/>
            <person name="Matsumoto T."/>
            <person name="Katayose Y."/>
        </authorList>
    </citation>
    <scope>NUCLEOTIDE SEQUENCE</scope>
</reference>
<organism evidence="2 4">
    <name type="scientific">Oryza sativa subsp. japonica</name>
    <name type="common">Rice</name>
    <dbReference type="NCBI Taxonomy" id="39947"/>
    <lineage>
        <taxon>Eukaryota</taxon>
        <taxon>Viridiplantae</taxon>
        <taxon>Streptophyta</taxon>
        <taxon>Embryophyta</taxon>
        <taxon>Tracheophyta</taxon>
        <taxon>Spermatophyta</taxon>
        <taxon>Magnoliopsida</taxon>
        <taxon>Liliopsida</taxon>
        <taxon>Poales</taxon>
        <taxon>Poaceae</taxon>
        <taxon>BOP clade</taxon>
        <taxon>Oryzoideae</taxon>
        <taxon>Oryzeae</taxon>
        <taxon>Oryzinae</taxon>
        <taxon>Oryza</taxon>
        <taxon>Oryza sativa</taxon>
    </lineage>
</organism>
<dbReference type="EMBL" id="AP005490">
    <property type="protein sequence ID" value="BAD03641.1"/>
    <property type="molecule type" value="Genomic_DNA"/>
</dbReference>
<protein>
    <submittedName>
        <fullName evidence="2">Cell wall protein-like</fullName>
    </submittedName>
</protein>
<dbReference type="EMBL" id="AP004652">
    <property type="protein sequence ID" value="BAD12953.1"/>
    <property type="molecule type" value="Genomic_DNA"/>
</dbReference>
<feature type="compositionally biased region" description="Low complexity" evidence="1">
    <location>
        <begin position="126"/>
        <end position="135"/>
    </location>
</feature>